<keyword evidence="4" id="KW-1003">Cell membrane</keyword>
<evidence type="ECO:0000256" key="9">
    <source>
        <dbReference type="ARBA" id="ARBA00023136"/>
    </source>
</evidence>
<feature type="transmembrane region" description="Helical" evidence="12">
    <location>
        <begin position="402"/>
        <end position="424"/>
    </location>
</feature>
<evidence type="ECO:0000256" key="11">
    <source>
        <dbReference type="RuleBase" id="RU362091"/>
    </source>
</evidence>
<dbReference type="InterPro" id="IPR038377">
    <property type="entry name" value="Na/Glc_symporter_sf"/>
</dbReference>
<dbReference type="EMBL" id="LRPC01000001">
    <property type="protein sequence ID" value="KYG77414.1"/>
    <property type="molecule type" value="Genomic_DNA"/>
</dbReference>
<dbReference type="GO" id="GO:0006814">
    <property type="term" value="P:sodium ion transport"/>
    <property type="evidence" value="ECO:0007669"/>
    <property type="project" value="UniProtKB-KW"/>
</dbReference>
<feature type="transmembrane region" description="Helical" evidence="12">
    <location>
        <begin position="150"/>
        <end position="168"/>
    </location>
</feature>
<feature type="transmembrane region" description="Helical" evidence="12">
    <location>
        <begin position="271"/>
        <end position="297"/>
    </location>
</feature>
<evidence type="ECO:0000313" key="14">
    <source>
        <dbReference type="Proteomes" id="UP000075606"/>
    </source>
</evidence>
<feature type="transmembrane region" description="Helical" evidence="12">
    <location>
        <begin position="119"/>
        <end position="144"/>
    </location>
</feature>
<proteinExistence type="inferred from homology"/>
<dbReference type="PANTHER" id="PTHR42985:SF47">
    <property type="entry name" value="INTEGRAL MEMBRANE TRANSPORT PROTEIN"/>
    <property type="match status" value="1"/>
</dbReference>
<dbReference type="AlphaFoldDB" id="A0A150XFF2"/>
<evidence type="ECO:0000256" key="7">
    <source>
        <dbReference type="ARBA" id="ARBA00023053"/>
    </source>
</evidence>
<dbReference type="InterPro" id="IPR001734">
    <property type="entry name" value="Na/solute_symporter"/>
</dbReference>
<feature type="transmembrane region" description="Helical" evidence="12">
    <location>
        <begin position="328"/>
        <end position="355"/>
    </location>
</feature>
<accession>A0A150XFF2</accession>
<dbReference type="PANTHER" id="PTHR42985">
    <property type="entry name" value="SODIUM-COUPLED MONOCARBOXYLATE TRANSPORTER"/>
    <property type="match status" value="1"/>
</dbReference>
<evidence type="ECO:0000256" key="8">
    <source>
        <dbReference type="ARBA" id="ARBA00023065"/>
    </source>
</evidence>
<evidence type="ECO:0000256" key="1">
    <source>
        <dbReference type="ARBA" id="ARBA00004651"/>
    </source>
</evidence>
<evidence type="ECO:0000256" key="4">
    <source>
        <dbReference type="ARBA" id="ARBA00022475"/>
    </source>
</evidence>
<evidence type="ECO:0000256" key="10">
    <source>
        <dbReference type="ARBA" id="ARBA00023201"/>
    </source>
</evidence>
<protein>
    <submittedName>
        <fullName evidence="13">Sodium transporter</fullName>
    </submittedName>
</protein>
<feature type="transmembrane region" description="Helical" evidence="12">
    <location>
        <begin position="456"/>
        <end position="477"/>
    </location>
</feature>
<dbReference type="NCBIfam" id="TIGR00813">
    <property type="entry name" value="sss"/>
    <property type="match status" value="1"/>
</dbReference>
<keyword evidence="10" id="KW-0739">Sodium transport</keyword>
<dbReference type="STRING" id="333140.AWW68_01190"/>
<dbReference type="InterPro" id="IPR051163">
    <property type="entry name" value="Sodium:Solute_Symporter_SSF"/>
</dbReference>
<evidence type="ECO:0000256" key="12">
    <source>
        <dbReference type="SAM" id="Phobius"/>
    </source>
</evidence>
<keyword evidence="7" id="KW-0915">Sodium</keyword>
<evidence type="ECO:0000256" key="2">
    <source>
        <dbReference type="ARBA" id="ARBA00006434"/>
    </source>
</evidence>
<dbReference type="OrthoDB" id="9803597at2"/>
<dbReference type="GO" id="GO:0005886">
    <property type="term" value="C:plasma membrane"/>
    <property type="evidence" value="ECO:0007669"/>
    <property type="project" value="UniProtKB-SubCell"/>
</dbReference>
<feature type="transmembrane region" description="Helical" evidence="12">
    <location>
        <begin position="73"/>
        <end position="98"/>
    </location>
</feature>
<keyword evidence="3" id="KW-0813">Transport</keyword>
<dbReference type="RefSeq" id="WP_068215728.1">
    <property type="nucleotide sequence ID" value="NZ_CP139724.1"/>
</dbReference>
<keyword evidence="6 12" id="KW-1133">Transmembrane helix</keyword>
<feature type="transmembrane region" description="Helical" evidence="12">
    <location>
        <begin position="498"/>
        <end position="518"/>
    </location>
</feature>
<feature type="transmembrane region" description="Helical" evidence="12">
    <location>
        <begin position="231"/>
        <end position="250"/>
    </location>
</feature>
<reference evidence="13 14" key="1">
    <citation type="submission" date="2016-01" db="EMBL/GenBank/DDBJ databases">
        <title>Genome sequencing of Roseivirga spongicola UST030701-084.</title>
        <authorList>
            <person name="Selvaratnam C."/>
            <person name="Thevarajoo S."/>
            <person name="Goh K.M."/>
            <person name="Ee R."/>
            <person name="Chan K.-G."/>
            <person name="Chong C.S."/>
        </authorList>
    </citation>
    <scope>NUCLEOTIDE SEQUENCE [LARGE SCALE GENOMIC DNA]</scope>
    <source>
        <strain evidence="13 14">UST030701-084</strain>
    </source>
</reference>
<gene>
    <name evidence="13" type="ORF">AWW68_01190</name>
</gene>
<name>A0A150XFF2_9BACT</name>
<organism evidence="13 14">
    <name type="scientific">Roseivirga spongicola</name>
    <dbReference type="NCBI Taxonomy" id="333140"/>
    <lineage>
        <taxon>Bacteria</taxon>
        <taxon>Pseudomonadati</taxon>
        <taxon>Bacteroidota</taxon>
        <taxon>Cytophagia</taxon>
        <taxon>Cytophagales</taxon>
        <taxon>Roseivirgaceae</taxon>
        <taxon>Roseivirga</taxon>
    </lineage>
</organism>
<dbReference type="Gene3D" id="1.20.1730.10">
    <property type="entry name" value="Sodium/glucose cotransporter"/>
    <property type="match status" value="1"/>
</dbReference>
<comment type="subcellular location">
    <subcellularLocation>
        <location evidence="1">Cell membrane</location>
        <topology evidence="1">Multi-pass membrane protein</topology>
    </subcellularLocation>
</comment>
<feature type="transmembrane region" description="Helical" evidence="12">
    <location>
        <begin position="180"/>
        <end position="198"/>
    </location>
</feature>
<evidence type="ECO:0000256" key="3">
    <source>
        <dbReference type="ARBA" id="ARBA00022448"/>
    </source>
</evidence>
<keyword evidence="5 12" id="KW-0812">Transmembrane</keyword>
<keyword evidence="14" id="KW-1185">Reference proteome</keyword>
<keyword evidence="9 12" id="KW-0472">Membrane</keyword>
<keyword evidence="8" id="KW-0406">Ion transport</keyword>
<dbReference type="GO" id="GO:0015293">
    <property type="term" value="F:symporter activity"/>
    <property type="evidence" value="ECO:0007669"/>
    <property type="project" value="TreeGrafter"/>
</dbReference>
<dbReference type="Proteomes" id="UP000075606">
    <property type="component" value="Unassembled WGS sequence"/>
</dbReference>
<feature type="transmembrane region" description="Helical" evidence="12">
    <location>
        <begin position="6"/>
        <end position="23"/>
    </location>
</feature>
<dbReference type="PROSITE" id="PS50283">
    <property type="entry name" value="NA_SOLUT_SYMP_3"/>
    <property type="match status" value="1"/>
</dbReference>
<sequence length="519" mass="57377">MNVLDYAIVILYIGGFLYLGYRFKNQADKNDYYLGGRSFGWFPLAMSTAATQLSAVSFISAPAFVGLKEGGGMIWLTYEFAVPLAMIFLMVVLVPTFYKSGIVSVYEFLEKRFGPSTRVLLSIVFQISRAFGTGVMIYTVAIILESVMEIPMWQSIVLIGIVTMIYSYQGGMKAVVYGDMIQMIILFIGIIICFSFGLKELGGWGEFLDKVDSERITAVDFSSLGFNGDEFGFWPMLIGGFFLYVSYYGTDQSQVQRLLSASSMKTMRQTLLCNGLMRFPITFAYCIMGLVLGTLALSRTDFISQIPADQPDRMIPIFIRDFLPNGVVGLLIVAIFSAAMSSLSSAINSLSAASVEDLFARGKKVEEKAYMRLSHLTALFWGVVCVVIAFFVGDIADTVIEAINKVGSVSFGPILATFVMAILMKRISTKGANIGLLVGVGVNVYLWLFVPEIFWFWWNAIGAVVTFVIAYLVSMVAPVVSGHPMVKVEPIRFNQKPVYYLVAFFVLIVVVSVILPSLF</sequence>
<feature type="transmembrane region" description="Helical" evidence="12">
    <location>
        <begin position="431"/>
        <end position="450"/>
    </location>
</feature>
<evidence type="ECO:0000256" key="6">
    <source>
        <dbReference type="ARBA" id="ARBA00022989"/>
    </source>
</evidence>
<dbReference type="Pfam" id="PF00474">
    <property type="entry name" value="SSF"/>
    <property type="match status" value="1"/>
</dbReference>
<comment type="caution">
    <text evidence="13">The sequence shown here is derived from an EMBL/GenBank/DDBJ whole genome shotgun (WGS) entry which is preliminary data.</text>
</comment>
<feature type="transmembrane region" description="Helical" evidence="12">
    <location>
        <begin position="376"/>
        <end position="396"/>
    </location>
</feature>
<evidence type="ECO:0000313" key="13">
    <source>
        <dbReference type="EMBL" id="KYG77414.1"/>
    </source>
</evidence>
<evidence type="ECO:0000256" key="5">
    <source>
        <dbReference type="ARBA" id="ARBA00022692"/>
    </source>
</evidence>
<comment type="similarity">
    <text evidence="2 11">Belongs to the sodium:solute symporter (SSF) (TC 2.A.21) family.</text>
</comment>
<dbReference type="CDD" id="cd11494">
    <property type="entry name" value="SLC5sbd_NIS-like_u2"/>
    <property type="match status" value="1"/>
</dbReference>
<feature type="transmembrane region" description="Helical" evidence="12">
    <location>
        <begin position="44"/>
        <end position="67"/>
    </location>
</feature>